<feature type="signal peptide" evidence="2">
    <location>
        <begin position="1"/>
        <end position="21"/>
    </location>
</feature>
<reference evidence="3" key="1">
    <citation type="submission" date="2020-10" db="EMBL/GenBank/DDBJ databases">
        <authorList>
            <person name="Muller C M."/>
        </authorList>
    </citation>
    <scope>NUCLEOTIDE SEQUENCE</scope>
    <source>
        <strain evidence="3">THUN-12</strain>
    </source>
</reference>
<sequence>MKMKLFIFTYATLLLGNSVSGGPTDNHTRAKQVLLVPVLDENFGMNCDLNLKFERDEIIKKIENARSRLNSVNYPPAKFCHPNYPGTKVFYFRVFRYRLENGCGADVNVLLSRDGHFLGVLLTYRNKNRNRIKHLCSFTASTSFYQVSEPKSTIGHLNTTPDPRSTRADIPTGQTEDKWHSFSGLKYPVIENIMKENGVVD</sequence>
<proteinExistence type="predicted"/>
<evidence type="ECO:0000313" key="4">
    <source>
        <dbReference type="Proteomes" id="UP000683417"/>
    </source>
</evidence>
<evidence type="ECO:0000256" key="1">
    <source>
        <dbReference type="SAM" id="MobiDB-lite"/>
    </source>
</evidence>
<evidence type="ECO:0000313" key="3">
    <source>
        <dbReference type="EMBL" id="CAD6501007.1"/>
    </source>
</evidence>
<dbReference type="EMBL" id="CAJHIT010000004">
    <property type="protein sequence ID" value="CAD6501007.1"/>
    <property type="molecule type" value="Genomic_DNA"/>
</dbReference>
<comment type="caution">
    <text evidence="3">The sequence shown here is derived from an EMBL/GenBank/DDBJ whole genome shotgun (WGS) entry which is preliminary data.</text>
</comment>
<dbReference type="Proteomes" id="UP000683417">
    <property type="component" value="Unassembled WGS sequence"/>
</dbReference>
<organism evidence="3 4">
    <name type="scientific">Blumeria graminis f. sp. triticale</name>
    <dbReference type="NCBI Taxonomy" id="1689686"/>
    <lineage>
        <taxon>Eukaryota</taxon>
        <taxon>Fungi</taxon>
        <taxon>Dikarya</taxon>
        <taxon>Ascomycota</taxon>
        <taxon>Pezizomycotina</taxon>
        <taxon>Leotiomycetes</taxon>
        <taxon>Erysiphales</taxon>
        <taxon>Erysiphaceae</taxon>
        <taxon>Blumeria</taxon>
    </lineage>
</organism>
<name>A0A9W4GCY8_BLUGR</name>
<evidence type="ECO:0000256" key="2">
    <source>
        <dbReference type="SAM" id="SignalP"/>
    </source>
</evidence>
<accession>A0A9W4GCY8</accession>
<feature type="region of interest" description="Disordered" evidence="1">
    <location>
        <begin position="154"/>
        <end position="174"/>
    </location>
</feature>
<keyword evidence="2" id="KW-0732">Signal</keyword>
<gene>
    <name evidence="3" type="ORF">BGTH12_LOCUS2365</name>
</gene>
<dbReference type="AlphaFoldDB" id="A0A9W4GCY8"/>
<protein>
    <submittedName>
        <fullName evidence="3">BgTH12-06707</fullName>
    </submittedName>
</protein>
<feature type="chain" id="PRO_5040882779" evidence="2">
    <location>
        <begin position="22"/>
        <end position="201"/>
    </location>
</feature>
<feature type="compositionally biased region" description="Polar residues" evidence="1">
    <location>
        <begin position="154"/>
        <end position="163"/>
    </location>
</feature>